<organism evidence="4 5">
    <name type="scientific">Heliobacterium mobile</name>
    <name type="common">Heliobacillus mobilis</name>
    <dbReference type="NCBI Taxonomy" id="28064"/>
    <lineage>
        <taxon>Bacteria</taxon>
        <taxon>Bacillati</taxon>
        <taxon>Bacillota</taxon>
        <taxon>Clostridia</taxon>
        <taxon>Eubacteriales</taxon>
        <taxon>Heliobacteriaceae</taxon>
        <taxon>Heliobacterium</taxon>
    </lineage>
</organism>
<dbReference type="GO" id="GO:0043856">
    <property type="term" value="F:anti-sigma factor antagonist activity"/>
    <property type="evidence" value="ECO:0007669"/>
    <property type="project" value="InterPro"/>
</dbReference>
<evidence type="ECO:0000256" key="2">
    <source>
        <dbReference type="RuleBase" id="RU003749"/>
    </source>
</evidence>
<dbReference type="InterPro" id="IPR003658">
    <property type="entry name" value="Anti-sigma_ant"/>
</dbReference>
<dbReference type="Pfam" id="PF01740">
    <property type="entry name" value="STAS"/>
    <property type="match status" value="1"/>
</dbReference>
<dbReference type="PANTHER" id="PTHR33495:SF2">
    <property type="entry name" value="ANTI-SIGMA FACTOR ANTAGONIST TM_1081-RELATED"/>
    <property type="match status" value="1"/>
</dbReference>
<dbReference type="CDD" id="cd07043">
    <property type="entry name" value="STAS_anti-anti-sigma_factors"/>
    <property type="match status" value="1"/>
</dbReference>
<evidence type="ECO:0000313" key="4">
    <source>
        <dbReference type="EMBL" id="MTV48645.1"/>
    </source>
</evidence>
<dbReference type="InterPro" id="IPR036513">
    <property type="entry name" value="STAS_dom_sf"/>
</dbReference>
<dbReference type="Gene3D" id="3.30.750.24">
    <property type="entry name" value="STAS domain"/>
    <property type="match status" value="1"/>
</dbReference>
<comment type="similarity">
    <text evidence="1 2">Belongs to the anti-sigma-factor antagonist family.</text>
</comment>
<evidence type="ECO:0000256" key="1">
    <source>
        <dbReference type="ARBA" id="ARBA00009013"/>
    </source>
</evidence>
<evidence type="ECO:0000259" key="3">
    <source>
        <dbReference type="PROSITE" id="PS50801"/>
    </source>
</evidence>
<dbReference type="PROSITE" id="PS50801">
    <property type="entry name" value="STAS"/>
    <property type="match status" value="1"/>
</dbReference>
<dbReference type="NCBIfam" id="TIGR00377">
    <property type="entry name" value="ant_ant_sig"/>
    <property type="match status" value="1"/>
</dbReference>
<dbReference type="EMBL" id="WNKU01000005">
    <property type="protein sequence ID" value="MTV48645.1"/>
    <property type="molecule type" value="Genomic_DNA"/>
</dbReference>
<keyword evidence="5" id="KW-1185">Reference proteome</keyword>
<comment type="caution">
    <text evidence="4">The sequence shown here is derived from an EMBL/GenBank/DDBJ whole genome shotgun (WGS) entry which is preliminary data.</text>
</comment>
<gene>
    <name evidence="4" type="ORF">GJ688_06580</name>
</gene>
<reference evidence="4 5" key="1">
    <citation type="submission" date="2019-11" db="EMBL/GenBank/DDBJ databases">
        <title>Whole-genome sequence of a the green, strictly anaerobic photosynthetic bacterium Heliobacillus mobilis DSM 6151.</title>
        <authorList>
            <person name="Kyndt J.A."/>
            <person name="Meyer T.E."/>
        </authorList>
    </citation>
    <scope>NUCLEOTIDE SEQUENCE [LARGE SCALE GENOMIC DNA]</scope>
    <source>
        <strain evidence="4 5">DSM 6151</strain>
    </source>
</reference>
<proteinExistence type="inferred from homology"/>
<feature type="domain" description="STAS" evidence="3">
    <location>
        <begin position="15"/>
        <end position="124"/>
    </location>
</feature>
<dbReference type="InterPro" id="IPR002645">
    <property type="entry name" value="STAS_dom"/>
</dbReference>
<name>A0A6I3SIN8_HELMO</name>
<dbReference type="Proteomes" id="UP000430670">
    <property type="component" value="Unassembled WGS sequence"/>
</dbReference>
<dbReference type="AlphaFoldDB" id="A0A6I3SIN8"/>
<dbReference type="PANTHER" id="PTHR33495">
    <property type="entry name" value="ANTI-SIGMA FACTOR ANTAGONIST TM_1081-RELATED-RELATED"/>
    <property type="match status" value="1"/>
</dbReference>
<protein>
    <recommendedName>
        <fullName evidence="2">Anti-sigma factor antagonist</fullName>
    </recommendedName>
</protein>
<accession>A0A6I3SIN8</accession>
<evidence type="ECO:0000313" key="5">
    <source>
        <dbReference type="Proteomes" id="UP000430670"/>
    </source>
</evidence>
<dbReference type="SUPFAM" id="SSF52091">
    <property type="entry name" value="SpoIIaa-like"/>
    <property type="match status" value="1"/>
</dbReference>
<sequence length="129" mass="14133">MSLNLQKEKGLARVLEFEARKLDSCNIIDLKGEIDGMGLERFKKALTGAVSEECDAVVLNFSHVVFISSSGLGALVSFYKLLKAEDKQLAVYGLRDVIRQVFEIVRLNKVISIADSEADALALVSATKE</sequence>